<keyword evidence="4" id="KW-0560">Oxidoreductase</keyword>
<evidence type="ECO:0000259" key="6">
    <source>
        <dbReference type="SMART" id="SM00702"/>
    </source>
</evidence>
<accession>A0A6N9HID8</accession>
<dbReference type="InterPro" id="IPR045054">
    <property type="entry name" value="P4HA-like"/>
</dbReference>
<dbReference type="GO" id="GO:0051213">
    <property type="term" value="F:dioxygenase activity"/>
    <property type="evidence" value="ECO:0007669"/>
    <property type="project" value="UniProtKB-KW"/>
</dbReference>
<evidence type="ECO:0000256" key="4">
    <source>
        <dbReference type="ARBA" id="ARBA00023002"/>
    </source>
</evidence>
<dbReference type="PANTHER" id="PTHR10869:SF246">
    <property type="entry name" value="TRANSMEMBRANE PROLYL 4-HYDROXYLASE"/>
    <property type="match status" value="1"/>
</dbReference>
<dbReference type="Proteomes" id="UP000448575">
    <property type="component" value="Unassembled WGS sequence"/>
</dbReference>
<evidence type="ECO:0000313" key="8">
    <source>
        <dbReference type="Proteomes" id="UP000448575"/>
    </source>
</evidence>
<keyword evidence="5" id="KW-0408">Iron</keyword>
<evidence type="ECO:0000256" key="3">
    <source>
        <dbReference type="ARBA" id="ARBA00022964"/>
    </source>
</evidence>
<comment type="cofactor">
    <cofactor evidence="1">
        <name>L-ascorbate</name>
        <dbReference type="ChEBI" id="CHEBI:38290"/>
    </cofactor>
</comment>
<organism evidence="7 8">
    <name type="scientific">Pseudoduganella guangdongensis</name>
    <dbReference type="NCBI Taxonomy" id="2692179"/>
    <lineage>
        <taxon>Bacteria</taxon>
        <taxon>Pseudomonadati</taxon>
        <taxon>Pseudomonadota</taxon>
        <taxon>Betaproteobacteria</taxon>
        <taxon>Burkholderiales</taxon>
        <taxon>Oxalobacteraceae</taxon>
        <taxon>Telluria group</taxon>
        <taxon>Pseudoduganella</taxon>
    </lineage>
</organism>
<reference evidence="7 8" key="1">
    <citation type="submission" date="2019-12" db="EMBL/GenBank/DDBJ databases">
        <title>Novel species isolated from a subtropical stream in China.</title>
        <authorList>
            <person name="Lu H."/>
        </authorList>
    </citation>
    <scope>NUCLEOTIDE SEQUENCE [LARGE SCALE GENOMIC DNA]</scope>
    <source>
        <strain evidence="7 8">DS3</strain>
    </source>
</reference>
<keyword evidence="8" id="KW-1185">Reference proteome</keyword>
<dbReference type="Gene3D" id="2.60.120.620">
    <property type="entry name" value="q2cbj1_9rhob like domain"/>
    <property type="match status" value="1"/>
</dbReference>
<comment type="caution">
    <text evidence="7">The sequence shown here is derived from an EMBL/GenBank/DDBJ whole genome shotgun (WGS) entry which is preliminary data.</text>
</comment>
<dbReference type="AlphaFoldDB" id="A0A6N9HID8"/>
<keyword evidence="3" id="KW-0223">Dioxygenase</keyword>
<evidence type="ECO:0000256" key="2">
    <source>
        <dbReference type="ARBA" id="ARBA00022723"/>
    </source>
</evidence>
<name>A0A6N9HID8_9BURK</name>
<dbReference type="SMART" id="SM00702">
    <property type="entry name" value="P4Hc"/>
    <property type="match status" value="1"/>
</dbReference>
<evidence type="ECO:0000256" key="5">
    <source>
        <dbReference type="ARBA" id="ARBA00023004"/>
    </source>
</evidence>
<dbReference type="InterPro" id="IPR044862">
    <property type="entry name" value="Pro_4_hyd_alph_FE2OG_OXY"/>
</dbReference>
<gene>
    <name evidence="7" type="ORF">GTP41_14275</name>
</gene>
<dbReference type="GO" id="GO:0016705">
    <property type="term" value="F:oxidoreductase activity, acting on paired donors, with incorporation or reduction of molecular oxygen"/>
    <property type="evidence" value="ECO:0007669"/>
    <property type="project" value="InterPro"/>
</dbReference>
<dbReference type="PANTHER" id="PTHR10869">
    <property type="entry name" value="PROLYL 4-HYDROXYLASE ALPHA SUBUNIT"/>
    <property type="match status" value="1"/>
</dbReference>
<dbReference type="EMBL" id="WWCJ01000009">
    <property type="protein sequence ID" value="MYN03260.1"/>
    <property type="molecule type" value="Genomic_DNA"/>
</dbReference>
<dbReference type="Pfam" id="PF13640">
    <property type="entry name" value="2OG-FeII_Oxy_3"/>
    <property type="match status" value="1"/>
</dbReference>
<dbReference type="GO" id="GO:0005506">
    <property type="term" value="F:iron ion binding"/>
    <property type="evidence" value="ECO:0007669"/>
    <property type="project" value="InterPro"/>
</dbReference>
<dbReference type="RefSeq" id="WP_161026232.1">
    <property type="nucleotide sequence ID" value="NZ_WWCJ01000009.1"/>
</dbReference>
<evidence type="ECO:0000313" key="7">
    <source>
        <dbReference type="EMBL" id="MYN03260.1"/>
    </source>
</evidence>
<evidence type="ECO:0000256" key="1">
    <source>
        <dbReference type="ARBA" id="ARBA00001961"/>
    </source>
</evidence>
<dbReference type="InterPro" id="IPR006620">
    <property type="entry name" value="Pro_4_hyd_alph"/>
</dbReference>
<sequence length="231" mass="25912">MDDFIEIYDGALSPAQCEQILARFEASGKTLRGKTGQGVDVAKKDSYDLTISQHAEWNDVSNLMMASVLQHLSSYMDKYRMLLTGALSPRVVDPDSGQPVTLGIDNFERCGKPYLAELIQSMYRGGPINVQKYLQNSGGYHHWHSEIYPQNASCETLHRALLFQFYLNDVAEGGETEFYYQQRKVAARQGRLIIAPAGFTHTHKGNVARSGDKYVATSWILFQRAEAMFGS</sequence>
<dbReference type="GO" id="GO:0031418">
    <property type="term" value="F:L-ascorbic acid binding"/>
    <property type="evidence" value="ECO:0007669"/>
    <property type="project" value="InterPro"/>
</dbReference>
<proteinExistence type="predicted"/>
<feature type="domain" description="Prolyl 4-hydroxylase alpha subunit" evidence="6">
    <location>
        <begin position="3"/>
        <end position="221"/>
    </location>
</feature>
<keyword evidence="2" id="KW-0479">Metal-binding</keyword>
<protein>
    <submittedName>
        <fullName evidence="7">2OG-Fe(II) oxygenase</fullName>
    </submittedName>
</protein>